<accession>A0A1Y2H6A0</accession>
<proteinExistence type="predicted"/>
<dbReference type="Proteomes" id="UP000193411">
    <property type="component" value="Unassembled WGS sequence"/>
</dbReference>
<name>A0A1Y2H6A0_9FUNG</name>
<feature type="region of interest" description="Disordered" evidence="1">
    <location>
        <begin position="63"/>
        <end position="102"/>
    </location>
</feature>
<evidence type="ECO:0000313" key="3">
    <source>
        <dbReference type="Proteomes" id="UP000193411"/>
    </source>
</evidence>
<sequence>MPCGTAFPELHEVVSLLYDNSVSLVDIANHRFFASRSRSALRQVGHKRQQELERRMAVAQARMEASTSKCTMSSAGKRKVVDDQAVTNKKRAAVERASPPNK</sequence>
<dbReference type="AlphaFoldDB" id="A0A1Y2H6A0"/>
<dbReference type="EMBL" id="MCFL01000107">
    <property type="protein sequence ID" value="ORZ30035.1"/>
    <property type="molecule type" value="Genomic_DNA"/>
</dbReference>
<reference evidence="2 3" key="1">
    <citation type="submission" date="2016-07" db="EMBL/GenBank/DDBJ databases">
        <title>Pervasive Adenine N6-methylation of Active Genes in Fungi.</title>
        <authorList>
            <consortium name="DOE Joint Genome Institute"/>
            <person name="Mondo S.J."/>
            <person name="Dannebaum R.O."/>
            <person name="Kuo R.C."/>
            <person name="Labutti K."/>
            <person name="Haridas S."/>
            <person name="Kuo A."/>
            <person name="Salamov A."/>
            <person name="Ahrendt S.R."/>
            <person name="Lipzen A."/>
            <person name="Sullivan W."/>
            <person name="Andreopoulos W.B."/>
            <person name="Clum A."/>
            <person name="Lindquist E."/>
            <person name="Daum C."/>
            <person name="Ramamoorthy G.K."/>
            <person name="Gryganskyi A."/>
            <person name="Culley D."/>
            <person name="Magnuson J.K."/>
            <person name="James T.Y."/>
            <person name="O'Malley M.A."/>
            <person name="Stajich J.E."/>
            <person name="Spatafora J.W."/>
            <person name="Visel A."/>
            <person name="Grigoriev I.V."/>
        </authorList>
    </citation>
    <scope>NUCLEOTIDE SEQUENCE [LARGE SCALE GENOMIC DNA]</scope>
    <source>
        <strain evidence="2 3">PL171</strain>
    </source>
</reference>
<feature type="compositionally biased region" description="Polar residues" evidence="1">
    <location>
        <begin position="65"/>
        <end position="74"/>
    </location>
</feature>
<comment type="caution">
    <text evidence="2">The sequence shown here is derived from an EMBL/GenBank/DDBJ whole genome shotgun (WGS) entry which is preliminary data.</text>
</comment>
<gene>
    <name evidence="2" type="ORF">BCR44DRAFT_1021683</name>
</gene>
<organism evidence="2 3">
    <name type="scientific">Catenaria anguillulae PL171</name>
    <dbReference type="NCBI Taxonomy" id="765915"/>
    <lineage>
        <taxon>Eukaryota</taxon>
        <taxon>Fungi</taxon>
        <taxon>Fungi incertae sedis</taxon>
        <taxon>Blastocladiomycota</taxon>
        <taxon>Blastocladiomycetes</taxon>
        <taxon>Blastocladiales</taxon>
        <taxon>Catenariaceae</taxon>
        <taxon>Catenaria</taxon>
    </lineage>
</organism>
<evidence type="ECO:0000313" key="2">
    <source>
        <dbReference type="EMBL" id="ORZ30035.1"/>
    </source>
</evidence>
<protein>
    <submittedName>
        <fullName evidence="2">Uncharacterized protein</fullName>
    </submittedName>
</protein>
<evidence type="ECO:0000256" key="1">
    <source>
        <dbReference type="SAM" id="MobiDB-lite"/>
    </source>
</evidence>
<keyword evidence="3" id="KW-1185">Reference proteome</keyword>